<comment type="similarity">
    <text evidence="3">Belongs to the NMT1/THI5 family.</text>
</comment>
<evidence type="ECO:0000313" key="14">
    <source>
        <dbReference type="EMBL" id="MFC3862499.1"/>
    </source>
</evidence>
<evidence type="ECO:0000256" key="11">
    <source>
        <dbReference type="ARBA" id="ARBA00048179"/>
    </source>
</evidence>
<keyword evidence="15" id="KW-1185">Reference proteome</keyword>
<evidence type="ECO:0000256" key="4">
    <source>
        <dbReference type="ARBA" id="ARBA00011738"/>
    </source>
</evidence>
<keyword evidence="12" id="KW-0732">Signal</keyword>
<dbReference type="Pfam" id="PF09084">
    <property type="entry name" value="NMT1"/>
    <property type="match status" value="1"/>
</dbReference>
<evidence type="ECO:0000313" key="15">
    <source>
        <dbReference type="Proteomes" id="UP001595748"/>
    </source>
</evidence>
<dbReference type="InterPro" id="IPR015168">
    <property type="entry name" value="SsuA/THI5"/>
</dbReference>
<dbReference type="EMBL" id="JBHRZF010000200">
    <property type="protein sequence ID" value="MFC3862499.1"/>
    <property type="molecule type" value="Genomic_DNA"/>
</dbReference>
<name>A0ABV8AAN4_9DEIO</name>
<keyword evidence="5" id="KW-0808">Transferase</keyword>
<reference evidence="15" key="1">
    <citation type="journal article" date="2019" name="Int. J. Syst. Evol. Microbiol.">
        <title>The Global Catalogue of Microorganisms (GCM) 10K type strain sequencing project: providing services to taxonomists for standard genome sequencing and annotation.</title>
        <authorList>
            <consortium name="The Broad Institute Genomics Platform"/>
            <consortium name="The Broad Institute Genome Sequencing Center for Infectious Disease"/>
            <person name="Wu L."/>
            <person name="Ma J."/>
        </authorList>
    </citation>
    <scope>NUCLEOTIDE SEQUENCE [LARGE SCALE GENOMIC DNA]</scope>
    <source>
        <strain evidence="15">CCTCC AB 2013263</strain>
    </source>
</reference>
<sequence>MKKTLKKKLLILTAATLLSSARAETNLKFTLDWAIEAPSAPFFMALDKGYYAANGLNVTIDRGFGSGDAVNKIASGTYDLGFGDINAMMEFNARNPGQKLVAVYMVYNTPPHSITVLKSSSIKTPKDLEGKTIAAPVGDASRRLFPAFAEANKIDASKVKWVSVDGALREPMLARGQADAISGFTFTSILNLRQIGVKESDLTIFPYSKSISGLYGNAIITRADYAAKNPAVVRGFLAAFNKGLKDVIKDPAAGVAAVLRRNTLANRELELDRLKLTLSGSVLTGDVKNLGLGLVRPDRLKSSISVVKSAFDLPVTLAPTSVFNATYLPPAADRKVK</sequence>
<evidence type="ECO:0000256" key="8">
    <source>
        <dbReference type="ARBA" id="ARBA00022977"/>
    </source>
</evidence>
<evidence type="ECO:0000256" key="10">
    <source>
        <dbReference type="ARBA" id="ARBA00033171"/>
    </source>
</evidence>
<protein>
    <recommendedName>
        <fullName evidence="10">Thiamine pyrimidine synthase</fullName>
    </recommendedName>
</protein>
<keyword evidence="6" id="KW-0479">Metal-binding</keyword>
<comment type="caution">
    <text evidence="14">The sequence shown here is derived from an EMBL/GenBank/DDBJ whole genome shotgun (WGS) entry which is preliminary data.</text>
</comment>
<dbReference type="PANTHER" id="PTHR31528:SF1">
    <property type="entry name" value="4-AMINO-5-HYDROXYMETHYL-2-METHYLPYRIMIDINE PHOSPHATE SYNTHASE THI11-RELATED"/>
    <property type="match status" value="1"/>
</dbReference>
<evidence type="ECO:0000256" key="1">
    <source>
        <dbReference type="ARBA" id="ARBA00003469"/>
    </source>
</evidence>
<keyword evidence="9" id="KW-0408">Iron</keyword>
<evidence type="ECO:0000256" key="6">
    <source>
        <dbReference type="ARBA" id="ARBA00022723"/>
    </source>
</evidence>
<feature type="domain" description="SsuA/THI5-like" evidence="13">
    <location>
        <begin position="40"/>
        <end position="252"/>
    </location>
</feature>
<proteinExistence type="inferred from homology"/>
<organism evidence="14 15">
    <name type="scientific">Deinococcus antarcticus</name>
    <dbReference type="NCBI Taxonomy" id="1298767"/>
    <lineage>
        <taxon>Bacteria</taxon>
        <taxon>Thermotogati</taxon>
        <taxon>Deinococcota</taxon>
        <taxon>Deinococci</taxon>
        <taxon>Deinococcales</taxon>
        <taxon>Deinococcaceae</taxon>
        <taxon>Deinococcus</taxon>
    </lineage>
</organism>
<keyword evidence="8" id="KW-0784">Thiamine biosynthesis</keyword>
<dbReference type="InterPro" id="IPR027939">
    <property type="entry name" value="NMT1/THI5"/>
</dbReference>
<evidence type="ECO:0000256" key="3">
    <source>
        <dbReference type="ARBA" id="ARBA00009406"/>
    </source>
</evidence>
<dbReference type="RefSeq" id="WP_380080442.1">
    <property type="nucleotide sequence ID" value="NZ_JBHRZF010000200.1"/>
</dbReference>
<comment type="pathway">
    <text evidence="2">Cofactor biosynthesis; thiamine diphosphate biosynthesis.</text>
</comment>
<feature type="chain" id="PRO_5045337504" description="Thiamine pyrimidine synthase" evidence="12">
    <location>
        <begin position="24"/>
        <end position="337"/>
    </location>
</feature>
<evidence type="ECO:0000256" key="12">
    <source>
        <dbReference type="SAM" id="SignalP"/>
    </source>
</evidence>
<evidence type="ECO:0000256" key="5">
    <source>
        <dbReference type="ARBA" id="ARBA00022679"/>
    </source>
</evidence>
<dbReference type="Gene3D" id="3.40.190.10">
    <property type="entry name" value="Periplasmic binding protein-like II"/>
    <property type="match status" value="2"/>
</dbReference>
<evidence type="ECO:0000256" key="9">
    <source>
        <dbReference type="ARBA" id="ARBA00023004"/>
    </source>
</evidence>
<comment type="function">
    <text evidence="1">Responsible for the formation of the pyrimidine heterocycle in the thiamine biosynthesis pathway. Catalyzes the formation of hydroxymethylpyrimidine phosphate (HMP-P) from histidine and pyridoxal phosphate (PLP). The protein uses PLP and the active site histidine to form HMP-P, generating an inactive enzyme. The enzyme can only undergo a single turnover, which suggests it is a suicide enzyme.</text>
</comment>
<accession>A0ABV8AAN4</accession>
<feature type="signal peptide" evidence="12">
    <location>
        <begin position="1"/>
        <end position="23"/>
    </location>
</feature>
<dbReference type="Proteomes" id="UP001595748">
    <property type="component" value="Unassembled WGS sequence"/>
</dbReference>
<comment type="catalytic activity">
    <reaction evidence="11">
        <text>N(6)-(pyridoxal phosphate)-L-lysyl-[4-amino-5-hydroxymethyl-2-methylpyrimidine phosphate synthase] + L-histidyl-[4-amino-5-hydroxymethyl-2-methylpyrimidine phosphate synthase] + 2 Fe(3+) + 4 H2O = L-lysyl-[4-amino-5-hydroxymethyl-2-methylpyrimidine phosphate synthase] + (2S)-2-amino-5-hydroxy-4-oxopentanoyl-[4-amino-5-hydroxymethyl-2-methylpyrimidine phosphate synthase] + 4-amino-2-methyl-5-(phosphooxymethyl)pyrimidine + 3-oxopropanoate + 2 Fe(2+) + 2 H(+)</text>
        <dbReference type="Rhea" id="RHEA:65756"/>
        <dbReference type="Rhea" id="RHEA-COMP:16892"/>
        <dbReference type="Rhea" id="RHEA-COMP:16893"/>
        <dbReference type="Rhea" id="RHEA-COMP:16894"/>
        <dbReference type="Rhea" id="RHEA-COMP:16895"/>
        <dbReference type="ChEBI" id="CHEBI:15377"/>
        <dbReference type="ChEBI" id="CHEBI:15378"/>
        <dbReference type="ChEBI" id="CHEBI:29033"/>
        <dbReference type="ChEBI" id="CHEBI:29034"/>
        <dbReference type="ChEBI" id="CHEBI:29969"/>
        <dbReference type="ChEBI" id="CHEBI:29979"/>
        <dbReference type="ChEBI" id="CHEBI:33190"/>
        <dbReference type="ChEBI" id="CHEBI:58354"/>
        <dbReference type="ChEBI" id="CHEBI:143915"/>
        <dbReference type="ChEBI" id="CHEBI:157692"/>
    </reaction>
    <physiologicalReaction direction="left-to-right" evidence="11">
        <dbReference type="Rhea" id="RHEA:65757"/>
    </physiologicalReaction>
</comment>
<comment type="subunit">
    <text evidence="4">Homodimer.</text>
</comment>
<evidence type="ECO:0000256" key="2">
    <source>
        <dbReference type="ARBA" id="ARBA00004948"/>
    </source>
</evidence>
<gene>
    <name evidence="14" type="ORF">ACFOPQ_17185</name>
</gene>
<dbReference type="SUPFAM" id="SSF53850">
    <property type="entry name" value="Periplasmic binding protein-like II"/>
    <property type="match status" value="1"/>
</dbReference>
<dbReference type="PANTHER" id="PTHR31528">
    <property type="entry name" value="4-AMINO-5-HYDROXYMETHYL-2-METHYLPYRIMIDINE PHOSPHATE SYNTHASE THI11-RELATED"/>
    <property type="match status" value="1"/>
</dbReference>
<evidence type="ECO:0000259" key="13">
    <source>
        <dbReference type="Pfam" id="PF09084"/>
    </source>
</evidence>
<evidence type="ECO:0000256" key="7">
    <source>
        <dbReference type="ARBA" id="ARBA00022898"/>
    </source>
</evidence>
<keyword evidence="7" id="KW-0663">Pyridoxal phosphate</keyword>